<dbReference type="EMBL" id="RPFW01000003">
    <property type="protein sequence ID" value="TVZ04708.1"/>
    <property type="molecule type" value="Genomic_DNA"/>
</dbReference>
<reference evidence="3 4" key="1">
    <citation type="submission" date="2018-11" db="EMBL/GenBank/DDBJ databases">
        <title>Trebonia kvetii gen.nov., sp.nov., a novel acidophilic actinobacterium, and proposal of the new actinobacterial family Treboniaceae fam. nov.</title>
        <authorList>
            <person name="Rapoport D."/>
            <person name="Sagova-Mareckova M."/>
            <person name="Sedlacek I."/>
            <person name="Provaznik J."/>
            <person name="Kralova S."/>
            <person name="Pavlinic D."/>
            <person name="Benes V."/>
            <person name="Kopecky J."/>
        </authorList>
    </citation>
    <scope>NUCLEOTIDE SEQUENCE [LARGE SCALE GENOMIC DNA]</scope>
    <source>
        <strain evidence="3 4">15Tr583</strain>
    </source>
</reference>
<dbReference type="InterPro" id="IPR036849">
    <property type="entry name" value="Enolase-like_C_sf"/>
</dbReference>
<comment type="caution">
    <text evidence="3">The sequence shown here is derived from an EMBL/GenBank/DDBJ whole genome shotgun (WGS) entry which is preliminary data.</text>
</comment>
<keyword evidence="1" id="KW-0456">Lyase</keyword>
<dbReference type="SFLD" id="SFLDS00001">
    <property type="entry name" value="Enolase"/>
    <property type="match status" value="1"/>
</dbReference>
<name>A0A6P2C0K1_9ACTN</name>
<dbReference type="GO" id="GO:0016829">
    <property type="term" value="F:lyase activity"/>
    <property type="evidence" value="ECO:0007669"/>
    <property type="project" value="UniProtKB-KW"/>
</dbReference>
<proteinExistence type="predicted"/>
<dbReference type="PANTHER" id="PTHR48080:SF2">
    <property type="entry name" value="D-GALACTONATE DEHYDRATASE"/>
    <property type="match status" value="1"/>
</dbReference>
<dbReference type="InterPro" id="IPR018110">
    <property type="entry name" value="Mandel_Rmase/mucon_lact_enz_CS"/>
</dbReference>
<dbReference type="InterPro" id="IPR013342">
    <property type="entry name" value="Mandelate_racemase_C"/>
</dbReference>
<evidence type="ECO:0000259" key="2">
    <source>
        <dbReference type="SMART" id="SM00922"/>
    </source>
</evidence>
<dbReference type="CDD" id="cd03316">
    <property type="entry name" value="MR_like"/>
    <property type="match status" value="1"/>
</dbReference>
<organism evidence="3 4">
    <name type="scientific">Trebonia kvetii</name>
    <dbReference type="NCBI Taxonomy" id="2480626"/>
    <lineage>
        <taxon>Bacteria</taxon>
        <taxon>Bacillati</taxon>
        <taxon>Actinomycetota</taxon>
        <taxon>Actinomycetes</taxon>
        <taxon>Streptosporangiales</taxon>
        <taxon>Treboniaceae</taxon>
        <taxon>Trebonia</taxon>
    </lineage>
</organism>
<dbReference type="Proteomes" id="UP000460272">
    <property type="component" value="Unassembled WGS sequence"/>
</dbReference>
<dbReference type="PANTHER" id="PTHR48080">
    <property type="entry name" value="D-GALACTONATE DEHYDRATASE-RELATED"/>
    <property type="match status" value="1"/>
</dbReference>
<dbReference type="Gene3D" id="3.30.390.10">
    <property type="entry name" value="Enolase-like, N-terminal domain"/>
    <property type="match status" value="1"/>
</dbReference>
<dbReference type="GO" id="GO:0009063">
    <property type="term" value="P:amino acid catabolic process"/>
    <property type="evidence" value="ECO:0007669"/>
    <property type="project" value="InterPro"/>
</dbReference>
<dbReference type="OrthoDB" id="9796450at2"/>
<dbReference type="SUPFAM" id="SSF54826">
    <property type="entry name" value="Enolase N-terminal domain-like"/>
    <property type="match status" value="1"/>
</dbReference>
<accession>A0A6P2C0K1</accession>
<feature type="domain" description="Mandelate racemase/muconate lactonizing enzyme C-terminal" evidence="2">
    <location>
        <begin position="146"/>
        <end position="240"/>
    </location>
</feature>
<dbReference type="InterPro" id="IPR013341">
    <property type="entry name" value="Mandelate_racemase_N_dom"/>
</dbReference>
<keyword evidence="4" id="KW-1185">Reference proteome</keyword>
<dbReference type="Pfam" id="PF02746">
    <property type="entry name" value="MR_MLE_N"/>
    <property type="match status" value="1"/>
</dbReference>
<evidence type="ECO:0000313" key="4">
    <source>
        <dbReference type="Proteomes" id="UP000460272"/>
    </source>
</evidence>
<dbReference type="PROSITE" id="PS00908">
    <property type="entry name" value="MR_MLE_1"/>
    <property type="match status" value="1"/>
</dbReference>
<dbReference type="AlphaFoldDB" id="A0A6P2C0K1"/>
<dbReference type="InterPro" id="IPR029065">
    <property type="entry name" value="Enolase_C-like"/>
</dbReference>
<gene>
    <name evidence="3" type="ORF">EAS64_18880</name>
</gene>
<dbReference type="Pfam" id="PF13378">
    <property type="entry name" value="MR_MLE_C"/>
    <property type="match status" value="1"/>
</dbReference>
<dbReference type="InterPro" id="IPR029017">
    <property type="entry name" value="Enolase-like_N"/>
</dbReference>
<sequence length="379" mass="39489">MTIASIEALPVSFPLRQAVTQGLGSVTKRDTVIVKVTTVGGLTGYGESYNGRAPLAVAATVNTTLRDLLTGMDAAATTAVWDVFERRVLANHGTCAACVCAMSGIDMALWDLAGKALGVPLYRLLGGSAREVPAYAGGFALGYAAPAAVADEALSQVAAGYRAVKLRLGDTLESDAERARALRAALGSDVGLLADANCRYSVSDVRAMLPVLAETGAGWLEEPFPPYQDRSWRSAGSITADVLPLAAGENCYTRYEFHRLLDAGAVSIVQPDLSRCGGITEALRIAALASGAGLPVCTHGCHTGLNFAASVHFLAAIENGWYFEADGSTDNPLRTVACSASYRLSASGTVTPLDGPGLGVEVDEDYLRAHPLTDGPAWH</sequence>
<protein>
    <submittedName>
        <fullName evidence="3">Mandelate racemase/muconate lactonizing enzyme family protein</fullName>
    </submittedName>
</protein>
<dbReference type="InterPro" id="IPR034593">
    <property type="entry name" value="DgoD-like"/>
</dbReference>
<dbReference type="SMART" id="SM00922">
    <property type="entry name" value="MR_MLE"/>
    <property type="match status" value="1"/>
</dbReference>
<evidence type="ECO:0000313" key="3">
    <source>
        <dbReference type="EMBL" id="TVZ04708.1"/>
    </source>
</evidence>
<dbReference type="Gene3D" id="3.20.20.120">
    <property type="entry name" value="Enolase-like C-terminal domain"/>
    <property type="match status" value="1"/>
</dbReference>
<evidence type="ECO:0000256" key="1">
    <source>
        <dbReference type="ARBA" id="ARBA00023239"/>
    </source>
</evidence>
<dbReference type="SUPFAM" id="SSF51604">
    <property type="entry name" value="Enolase C-terminal domain-like"/>
    <property type="match status" value="1"/>
</dbReference>
<dbReference type="SFLD" id="SFLDG00179">
    <property type="entry name" value="mandelate_racemase"/>
    <property type="match status" value="1"/>
</dbReference>